<accession>A0A934RSZ6</accession>
<sequence>MVTVVWALMAAAACGHGGTAAFEERNAAYREAIGTAPDERLSIRWSREGDTWYCLLGEGGAVRAVSTVDGSSHEGMIGELVEEVRERGPRRRRSEGGREREGREGDARLRFPREGELQLEGETHSAGEGWIWEQEPRWSPGKEFVAVQKVRDVAEREVHYVRSSPDDQLQPEHFTISYPKPGDELRVRLPVVFTAEGVRVPVDEKLLENPFQIRRLHWRDDHRLWFEYIERGFGKFRLMELDARSGVTRAVAAEEDERFVHVYEKCGWWDLGEGQLLWRSEADGWSHLYRVAEESGEKRQLTRGKWVVRGVEKVSEEGVLFRLSGYYEGQDPYYEHFARLQPETGEMILLTEGDGTHDLTWSPDEAYYVDRFSRVDQPPVHELRRGKDGALIAVLAESSSAEMEERGFALPERFVTTDREGRYEIHGVIWKPRDFDPAKSYPVVESIYAGPHGAFVPKAWRSWYGHRSEMAEAGFVVVQIDGRGTNYRGREFQQFAYKNLKDAGFPDRIKWLRAAAQDRPWMDLGRVGLYGGSAGGQSTLAALLWHGDFYQAGVADCGCHDNRMDKIWWNEQWMDWPVDESYAANSNTEHVDRLQGALLLTVGEVDTNVDPSSTLQVVDALIRADKDFDFLSVPNGNHGIGESPYLRRKRVEFFQRHLGGPSER</sequence>
<name>A0A934RSZ6_9BACT</name>
<dbReference type="InterPro" id="IPR029058">
    <property type="entry name" value="AB_hydrolase_fold"/>
</dbReference>
<dbReference type="GO" id="GO:0006508">
    <property type="term" value="P:proteolysis"/>
    <property type="evidence" value="ECO:0007669"/>
    <property type="project" value="InterPro"/>
</dbReference>
<dbReference type="InterPro" id="IPR002469">
    <property type="entry name" value="Peptidase_S9B_N"/>
</dbReference>
<feature type="domain" description="Peptidase S9 prolyl oligopeptidase catalytic" evidence="2">
    <location>
        <begin position="470"/>
        <end position="659"/>
    </location>
</feature>
<evidence type="ECO:0000259" key="2">
    <source>
        <dbReference type="Pfam" id="PF00326"/>
    </source>
</evidence>
<dbReference type="RefSeq" id="WP_377174515.1">
    <property type="nucleotide sequence ID" value="NZ_JBHUJA010000038.1"/>
</dbReference>
<evidence type="ECO:0000313" key="4">
    <source>
        <dbReference type="EMBL" id="MBK1834489.1"/>
    </source>
</evidence>
<dbReference type="Pfam" id="PF00930">
    <property type="entry name" value="DPPIV_N"/>
    <property type="match status" value="1"/>
</dbReference>
<evidence type="ECO:0000256" key="1">
    <source>
        <dbReference type="SAM" id="MobiDB-lite"/>
    </source>
</evidence>
<evidence type="ECO:0000313" key="5">
    <source>
        <dbReference type="Proteomes" id="UP000604083"/>
    </source>
</evidence>
<gene>
    <name evidence="4" type="ORF">JIN78_10495</name>
</gene>
<organism evidence="4 5">
    <name type="scientific">Roseibacillus ishigakijimensis</name>
    <dbReference type="NCBI Taxonomy" id="454146"/>
    <lineage>
        <taxon>Bacteria</taxon>
        <taxon>Pseudomonadati</taxon>
        <taxon>Verrucomicrobiota</taxon>
        <taxon>Verrucomicrobiia</taxon>
        <taxon>Verrucomicrobiales</taxon>
        <taxon>Verrucomicrobiaceae</taxon>
        <taxon>Roseibacillus</taxon>
    </lineage>
</organism>
<dbReference type="EMBL" id="JAENIO010000025">
    <property type="protein sequence ID" value="MBK1834489.1"/>
    <property type="molecule type" value="Genomic_DNA"/>
</dbReference>
<dbReference type="PANTHER" id="PTHR11731:SF118">
    <property type="entry name" value="BLR1971 PROTEIN"/>
    <property type="match status" value="1"/>
</dbReference>
<dbReference type="PANTHER" id="PTHR11731">
    <property type="entry name" value="PROTEASE FAMILY S9B,C DIPEPTIDYL-PEPTIDASE IV-RELATED"/>
    <property type="match status" value="1"/>
</dbReference>
<feature type="region of interest" description="Disordered" evidence="1">
    <location>
        <begin position="84"/>
        <end position="109"/>
    </location>
</feature>
<dbReference type="GO" id="GO:0008236">
    <property type="term" value="F:serine-type peptidase activity"/>
    <property type="evidence" value="ECO:0007669"/>
    <property type="project" value="InterPro"/>
</dbReference>
<dbReference type="Pfam" id="PF00326">
    <property type="entry name" value="Peptidase_S9"/>
    <property type="match status" value="1"/>
</dbReference>
<feature type="domain" description="Dipeptidylpeptidase IV N-terminal" evidence="3">
    <location>
        <begin position="136"/>
        <end position="379"/>
    </location>
</feature>
<dbReference type="Proteomes" id="UP000604083">
    <property type="component" value="Unassembled WGS sequence"/>
</dbReference>
<dbReference type="SUPFAM" id="SSF53474">
    <property type="entry name" value="alpha/beta-Hydrolases"/>
    <property type="match status" value="1"/>
</dbReference>
<evidence type="ECO:0000259" key="3">
    <source>
        <dbReference type="Pfam" id="PF00930"/>
    </source>
</evidence>
<dbReference type="AlphaFoldDB" id="A0A934RSZ6"/>
<dbReference type="Gene3D" id="3.40.50.1820">
    <property type="entry name" value="alpha/beta hydrolase"/>
    <property type="match status" value="1"/>
</dbReference>
<protein>
    <submittedName>
        <fullName evidence="4">Prolyl oligopeptidase family serine peptidase</fullName>
    </submittedName>
</protein>
<dbReference type="Gene3D" id="2.140.10.30">
    <property type="entry name" value="Dipeptidylpeptidase IV, N-terminal domain"/>
    <property type="match status" value="1"/>
</dbReference>
<dbReference type="InterPro" id="IPR050278">
    <property type="entry name" value="Serine_Prot_S9B/DPPIV"/>
</dbReference>
<feature type="compositionally biased region" description="Basic and acidic residues" evidence="1">
    <location>
        <begin position="94"/>
        <end position="109"/>
    </location>
</feature>
<dbReference type="InterPro" id="IPR001375">
    <property type="entry name" value="Peptidase_S9_cat"/>
</dbReference>
<comment type="caution">
    <text evidence="4">The sequence shown here is derived from an EMBL/GenBank/DDBJ whole genome shotgun (WGS) entry which is preliminary data.</text>
</comment>
<proteinExistence type="predicted"/>
<dbReference type="SUPFAM" id="SSF82171">
    <property type="entry name" value="DPP6 N-terminal domain-like"/>
    <property type="match status" value="1"/>
</dbReference>
<reference evidence="4" key="1">
    <citation type="submission" date="2021-01" db="EMBL/GenBank/DDBJ databases">
        <title>Modified the classification status of verrucomicrobia.</title>
        <authorList>
            <person name="Feng X."/>
        </authorList>
    </citation>
    <scope>NUCLEOTIDE SEQUENCE</scope>
    <source>
        <strain evidence="4">KCTC 12986</strain>
    </source>
</reference>
<keyword evidence="5" id="KW-1185">Reference proteome</keyword>